<evidence type="ECO:0000256" key="2">
    <source>
        <dbReference type="ARBA" id="ARBA00006333"/>
    </source>
</evidence>
<dbReference type="InterPro" id="IPR034686">
    <property type="entry name" value="Terpene_cyclase-like_2"/>
</dbReference>
<dbReference type="PANTHER" id="PTHR35201:SF4">
    <property type="entry name" value="BETA-PINACENE SYNTHASE-RELATED"/>
    <property type="match status" value="1"/>
</dbReference>
<evidence type="ECO:0000256" key="5">
    <source>
        <dbReference type="ARBA" id="ARBA00023239"/>
    </source>
</evidence>
<evidence type="ECO:0000256" key="3">
    <source>
        <dbReference type="ARBA" id="ARBA00022723"/>
    </source>
</evidence>
<accession>A0A165XCA8</accession>
<keyword evidence="5 6" id="KW-0456">Lyase</keyword>
<dbReference type="GO" id="GO:0046872">
    <property type="term" value="F:metal ion binding"/>
    <property type="evidence" value="ECO:0007669"/>
    <property type="project" value="UniProtKB-KW"/>
</dbReference>
<dbReference type="EMBL" id="KV428396">
    <property type="protein sequence ID" value="KZT32053.1"/>
    <property type="molecule type" value="Genomic_DNA"/>
</dbReference>
<evidence type="ECO:0000256" key="1">
    <source>
        <dbReference type="ARBA" id="ARBA00001946"/>
    </source>
</evidence>
<reference evidence="7 8" key="1">
    <citation type="journal article" date="2016" name="Mol. Biol. Evol.">
        <title>Comparative Genomics of Early-Diverging Mushroom-Forming Fungi Provides Insights into the Origins of Lignocellulose Decay Capabilities.</title>
        <authorList>
            <person name="Nagy L.G."/>
            <person name="Riley R."/>
            <person name="Tritt A."/>
            <person name="Adam C."/>
            <person name="Daum C."/>
            <person name="Floudas D."/>
            <person name="Sun H."/>
            <person name="Yadav J.S."/>
            <person name="Pangilinan J."/>
            <person name="Larsson K.H."/>
            <person name="Matsuura K."/>
            <person name="Barry K."/>
            <person name="Labutti K."/>
            <person name="Kuo R."/>
            <person name="Ohm R.A."/>
            <person name="Bhattacharya S.S."/>
            <person name="Shirouzu T."/>
            <person name="Yoshinaga Y."/>
            <person name="Martin F.M."/>
            <person name="Grigoriev I.V."/>
            <person name="Hibbett D.S."/>
        </authorList>
    </citation>
    <scope>NUCLEOTIDE SEQUENCE [LARGE SCALE GENOMIC DNA]</scope>
    <source>
        <strain evidence="7 8">HHB10207 ss-3</strain>
    </source>
</reference>
<dbReference type="GO" id="GO:0008299">
    <property type="term" value="P:isoprenoid biosynthetic process"/>
    <property type="evidence" value="ECO:0007669"/>
    <property type="project" value="UniProtKB-ARBA"/>
</dbReference>
<name>A0A165XCA8_9AGAM</name>
<proteinExistence type="inferred from homology"/>
<evidence type="ECO:0000313" key="7">
    <source>
        <dbReference type="EMBL" id="KZT32053.1"/>
    </source>
</evidence>
<comment type="cofactor">
    <cofactor evidence="1 6">
        <name>Mg(2+)</name>
        <dbReference type="ChEBI" id="CHEBI:18420"/>
    </cofactor>
</comment>
<keyword evidence="4 6" id="KW-0460">Magnesium</keyword>
<dbReference type="Proteomes" id="UP000076798">
    <property type="component" value="Unassembled WGS sequence"/>
</dbReference>
<dbReference type="SUPFAM" id="SSF48576">
    <property type="entry name" value="Terpenoid synthases"/>
    <property type="match status" value="1"/>
</dbReference>
<evidence type="ECO:0000256" key="4">
    <source>
        <dbReference type="ARBA" id="ARBA00022842"/>
    </source>
</evidence>
<dbReference type="OrthoDB" id="6486656at2759"/>
<dbReference type="EC" id="4.2.3.-" evidence="6"/>
<evidence type="ECO:0000313" key="8">
    <source>
        <dbReference type="Proteomes" id="UP000076798"/>
    </source>
</evidence>
<gene>
    <name evidence="7" type="ORF">SISSUDRAFT_1067234</name>
</gene>
<comment type="similarity">
    <text evidence="2 6">Belongs to the terpene synthase family.</text>
</comment>
<dbReference type="GO" id="GO:0010333">
    <property type="term" value="F:terpene synthase activity"/>
    <property type="evidence" value="ECO:0007669"/>
    <property type="project" value="InterPro"/>
</dbReference>
<keyword evidence="8" id="KW-1185">Reference proteome</keyword>
<keyword evidence="3 6" id="KW-0479">Metal-binding</keyword>
<dbReference type="Pfam" id="PF19086">
    <property type="entry name" value="Terpene_syn_C_2"/>
    <property type="match status" value="1"/>
</dbReference>
<dbReference type="PANTHER" id="PTHR35201">
    <property type="entry name" value="TERPENE SYNTHASE"/>
    <property type="match status" value="1"/>
</dbReference>
<dbReference type="InterPro" id="IPR008949">
    <property type="entry name" value="Isoprenoid_synthase_dom_sf"/>
</dbReference>
<evidence type="ECO:0000256" key="6">
    <source>
        <dbReference type="RuleBase" id="RU366034"/>
    </source>
</evidence>
<sequence>MAPIPSQFRLPNFMTTWPWQEKRMNPYYEEVKAESEAWFSSFEPFSPKALKAFFGTGPCLLSAYCYPDFTRDQFRAACDFMSVLFMLDEYTDIEDEAGAIKLHNIAMAAVRNPHQSRPAGESIVGEVCRQYALRALELNTPVTHRRFIQVFDEYTHAVAIEARDRQTDERRALENYMDLRRRTSALRTVYALIQYGLDIPDHVYNHGTVQRLQDGAVDMVIICNDVWSYNVEQHHGNAGHNLITVIMDELNLSFEETLAWLEEYEQETAAQFARNINNVPSWGPEIDAQVAELIHGLGTWVRANEYWSFQCTRYFGSEGPEIFDSRIVTLLPKREEAGVVSLAHT</sequence>
<dbReference type="SFLD" id="SFLDG01020">
    <property type="entry name" value="Terpene_Cyclase_Like_2"/>
    <property type="match status" value="1"/>
</dbReference>
<dbReference type="AlphaFoldDB" id="A0A165XCA8"/>
<dbReference type="Gene3D" id="1.10.600.10">
    <property type="entry name" value="Farnesyl Diphosphate Synthase"/>
    <property type="match status" value="1"/>
</dbReference>
<protein>
    <recommendedName>
        <fullName evidence="6">Terpene synthase</fullName>
        <ecNumber evidence="6">4.2.3.-</ecNumber>
    </recommendedName>
</protein>
<organism evidence="7 8">
    <name type="scientific">Sistotremastrum suecicum HHB10207 ss-3</name>
    <dbReference type="NCBI Taxonomy" id="1314776"/>
    <lineage>
        <taxon>Eukaryota</taxon>
        <taxon>Fungi</taxon>
        <taxon>Dikarya</taxon>
        <taxon>Basidiomycota</taxon>
        <taxon>Agaricomycotina</taxon>
        <taxon>Agaricomycetes</taxon>
        <taxon>Sistotremastrales</taxon>
        <taxon>Sistotremastraceae</taxon>
        <taxon>Sistotremastrum</taxon>
    </lineage>
</organism>
<dbReference type="SFLD" id="SFLDS00005">
    <property type="entry name" value="Isoprenoid_Synthase_Type_I"/>
    <property type="match status" value="1"/>
</dbReference>